<feature type="DNA-binding region" description="H-T-H motif" evidence="2">
    <location>
        <begin position="35"/>
        <end position="54"/>
    </location>
</feature>
<dbReference type="InterPro" id="IPR041479">
    <property type="entry name" value="TetR_CgmR_C"/>
</dbReference>
<dbReference type="RefSeq" id="WP_276268571.1">
    <property type="nucleotide sequence ID" value="NZ_JARJLM010000619.1"/>
</dbReference>
<name>A0ABT6B1E1_9BURK</name>
<gene>
    <name evidence="4" type="ORF">P3W85_37920</name>
</gene>
<keyword evidence="1 2" id="KW-0238">DNA-binding</keyword>
<evidence type="ECO:0000256" key="1">
    <source>
        <dbReference type="ARBA" id="ARBA00023125"/>
    </source>
</evidence>
<dbReference type="Gene3D" id="1.10.357.10">
    <property type="entry name" value="Tetracycline Repressor, domain 2"/>
    <property type="match status" value="1"/>
</dbReference>
<evidence type="ECO:0000313" key="4">
    <source>
        <dbReference type="EMBL" id="MDF3838673.1"/>
    </source>
</evidence>
<dbReference type="SUPFAM" id="SSF46689">
    <property type="entry name" value="Homeodomain-like"/>
    <property type="match status" value="1"/>
</dbReference>
<dbReference type="PANTHER" id="PTHR30055">
    <property type="entry name" value="HTH-TYPE TRANSCRIPTIONAL REGULATOR RUTR"/>
    <property type="match status" value="1"/>
</dbReference>
<proteinExistence type="predicted"/>
<accession>A0ABT6B1E1</accession>
<evidence type="ECO:0000313" key="5">
    <source>
        <dbReference type="Proteomes" id="UP001216674"/>
    </source>
</evidence>
<reference evidence="4 5" key="1">
    <citation type="submission" date="2023-03" db="EMBL/GenBank/DDBJ databases">
        <title>Draft assemblies of triclosan tolerant bacteria isolated from returned activated sludge.</title>
        <authorList>
            <person name="Van Hamelsveld S."/>
        </authorList>
    </citation>
    <scope>NUCLEOTIDE SEQUENCE [LARGE SCALE GENOMIC DNA]</scope>
    <source>
        <strain evidence="4 5">GW210010_S58</strain>
    </source>
</reference>
<evidence type="ECO:0000259" key="3">
    <source>
        <dbReference type="PROSITE" id="PS50977"/>
    </source>
</evidence>
<organism evidence="4 5">
    <name type="scientific">Cupriavidus basilensis</name>
    <dbReference type="NCBI Taxonomy" id="68895"/>
    <lineage>
        <taxon>Bacteria</taxon>
        <taxon>Pseudomonadati</taxon>
        <taxon>Pseudomonadota</taxon>
        <taxon>Betaproteobacteria</taxon>
        <taxon>Burkholderiales</taxon>
        <taxon>Burkholderiaceae</taxon>
        <taxon>Cupriavidus</taxon>
    </lineage>
</organism>
<evidence type="ECO:0000256" key="2">
    <source>
        <dbReference type="PROSITE-ProRule" id="PRU00335"/>
    </source>
</evidence>
<keyword evidence="5" id="KW-1185">Reference proteome</keyword>
<dbReference type="PANTHER" id="PTHR30055:SF148">
    <property type="entry name" value="TETR-FAMILY TRANSCRIPTIONAL REGULATOR"/>
    <property type="match status" value="1"/>
</dbReference>
<dbReference type="InterPro" id="IPR050109">
    <property type="entry name" value="HTH-type_TetR-like_transc_reg"/>
</dbReference>
<dbReference type="InterPro" id="IPR036271">
    <property type="entry name" value="Tet_transcr_reg_TetR-rel_C_sf"/>
</dbReference>
<comment type="caution">
    <text evidence="4">The sequence shown here is derived from an EMBL/GenBank/DDBJ whole genome shotgun (WGS) entry which is preliminary data.</text>
</comment>
<dbReference type="InterPro" id="IPR009057">
    <property type="entry name" value="Homeodomain-like_sf"/>
</dbReference>
<feature type="domain" description="HTH tetR-type" evidence="3">
    <location>
        <begin position="12"/>
        <end position="72"/>
    </location>
</feature>
<protein>
    <submittedName>
        <fullName evidence="4">TetR/AcrR family transcriptional regulator</fullName>
    </submittedName>
</protein>
<dbReference type="Proteomes" id="UP001216674">
    <property type="component" value="Unassembled WGS sequence"/>
</dbReference>
<sequence length="199" mass="21340">MSDAHRRKKQPDVLRPQLLQSASQLAIEEGLASVTLDAVASRAGVSKGGLQHHFPNKQALLDALFAEAVAAFNADIAAASAADADAGAHANADDKGRAARAYIQATVQEPKKEGPASYLHLLLAVMLTDADARERWSAQIAEITRPDPLPEAQAARLMICRLAADGLWIAQLLGYQSMDPSLKAEVLRQLDQMTRGLEQ</sequence>
<dbReference type="InterPro" id="IPR001647">
    <property type="entry name" value="HTH_TetR"/>
</dbReference>
<dbReference type="PROSITE" id="PS50977">
    <property type="entry name" value="HTH_TETR_2"/>
    <property type="match status" value="1"/>
</dbReference>
<dbReference type="PRINTS" id="PR00455">
    <property type="entry name" value="HTHTETR"/>
</dbReference>
<dbReference type="Pfam" id="PF00440">
    <property type="entry name" value="TetR_N"/>
    <property type="match status" value="1"/>
</dbReference>
<dbReference type="Pfam" id="PF17937">
    <property type="entry name" value="TetR_C_28"/>
    <property type="match status" value="1"/>
</dbReference>
<dbReference type="EMBL" id="JARJLM010000619">
    <property type="protein sequence ID" value="MDF3838673.1"/>
    <property type="molecule type" value="Genomic_DNA"/>
</dbReference>
<dbReference type="SUPFAM" id="SSF48498">
    <property type="entry name" value="Tetracyclin repressor-like, C-terminal domain"/>
    <property type="match status" value="1"/>
</dbReference>